<evidence type="ECO:0000256" key="1">
    <source>
        <dbReference type="PROSITE-ProRule" id="PRU00781"/>
    </source>
</evidence>
<evidence type="ECO:0000313" key="4">
    <source>
        <dbReference type="EMBL" id="KAK8873423.1"/>
    </source>
</evidence>
<dbReference type="PROSITE" id="PS51455">
    <property type="entry name" value="PIPK"/>
    <property type="match status" value="1"/>
</dbReference>
<evidence type="ECO:0000256" key="2">
    <source>
        <dbReference type="SAM" id="MobiDB-lite"/>
    </source>
</evidence>
<gene>
    <name evidence="4" type="ORF">PGQ11_003937</name>
</gene>
<feature type="region of interest" description="Disordered" evidence="2">
    <location>
        <begin position="181"/>
        <end position="203"/>
    </location>
</feature>
<dbReference type="PANTHER" id="PTHR23086:SF126">
    <property type="entry name" value="PIPK DOMAIN-CONTAINING PROTEIN"/>
    <property type="match status" value="1"/>
</dbReference>
<dbReference type="InterPro" id="IPR002498">
    <property type="entry name" value="PInositol-4-P-4/5-kinase_core"/>
</dbReference>
<dbReference type="Pfam" id="PF01504">
    <property type="entry name" value="PIP5K"/>
    <property type="match status" value="1"/>
</dbReference>
<sequence length="421" mass="46841">MGKREEQIAKSIIYVIINTDENGKPIQRQTVLSRILSIFNLYWLTFQLVREDLFRGLREFWAIKSSDYKDSFTPASAASRNKKKAPLLQPLGDMGYSGSTFFRTADGAYLVKSVPRSFENKFFKNDMLLPYADHMRANPGSLLVRITDFLECTRGSLGTLFGLAPSHHIVMENILYGQDEKKTSSSTSVGPSGNGQDGEGEQLKKKWESWDLKPTSYFFPERDIAGGKLTSEATKSKLADEFEGKLYLTLDQAEDFKAQLQKDTKFLADRNAVDYSLFLVRISVDTDGDNADGQEAGSADLLTRVQTDGKTPVIPPAQPPFAPPGPPSWCTGISSSNGKEIYRAAVLDFFWAKHTVHAKAMTGLINTYNLVDEQGPMSVTAEADEYRQRFMKMCLDMIEVDGRMWNFEGAEATGPEASSGS</sequence>
<protein>
    <submittedName>
        <fullName evidence="4">SAICAR synthase-like protein</fullName>
    </submittedName>
</protein>
<keyword evidence="1" id="KW-0418">Kinase</keyword>
<dbReference type="InterPro" id="IPR023610">
    <property type="entry name" value="PInositol-4/5-P-5/4-kinase"/>
</dbReference>
<keyword evidence="1" id="KW-0547">Nucleotide-binding</keyword>
<name>A0ABR2J6K2_9PEZI</name>
<dbReference type="Gene3D" id="3.30.810.10">
    <property type="entry name" value="2-Layer Sandwich"/>
    <property type="match status" value="1"/>
</dbReference>
<dbReference type="Proteomes" id="UP001390339">
    <property type="component" value="Unassembled WGS sequence"/>
</dbReference>
<evidence type="ECO:0000259" key="3">
    <source>
        <dbReference type="PROSITE" id="PS51455"/>
    </source>
</evidence>
<proteinExistence type="predicted"/>
<organism evidence="4 5">
    <name type="scientific">Apiospora arundinis</name>
    <dbReference type="NCBI Taxonomy" id="335852"/>
    <lineage>
        <taxon>Eukaryota</taxon>
        <taxon>Fungi</taxon>
        <taxon>Dikarya</taxon>
        <taxon>Ascomycota</taxon>
        <taxon>Pezizomycotina</taxon>
        <taxon>Sordariomycetes</taxon>
        <taxon>Xylariomycetidae</taxon>
        <taxon>Amphisphaeriales</taxon>
        <taxon>Apiosporaceae</taxon>
        <taxon>Apiospora</taxon>
    </lineage>
</organism>
<evidence type="ECO:0000313" key="5">
    <source>
        <dbReference type="Proteomes" id="UP001390339"/>
    </source>
</evidence>
<reference evidence="4 5" key="1">
    <citation type="journal article" date="2024" name="IMA Fungus">
        <title>Apiospora arundinis, a panoply of carbohydrate-active enzymes and secondary metabolites.</title>
        <authorList>
            <person name="Sorensen T."/>
            <person name="Petersen C."/>
            <person name="Muurmann A.T."/>
            <person name="Christiansen J.V."/>
            <person name="Brundto M.L."/>
            <person name="Overgaard C.K."/>
            <person name="Boysen A.T."/>
            <person name="Wollenberg R.D."/>
            <person name="Larsen T.O."/>
            <person name="Sorensen J.L."/>
            <person name="Nielsen K.L."/>
            <person name="Sondergaard T.E."/>
        </authorList>
    </citation>
    <scope>NUCLEOTIDE SEQUENCE [LARGE SCALE GENOMIC DNA]</scope>
    <source>
        <strain evidence="4 5">AAU 773</strain>
    </source>
</reference>
<keyword evidence="1" id="KW-0067">ATP-binding</keyword>
<keyword evidence="5" id="KW-1185">Reference proteome</keyword>
<comment type="caution">
    <text evidence="4">The sequence shown here is derived from an EMBL/GenBank/DDBJ whole genome shotgun (WGS) entry which is preliminary data.</text>
</comment>
<dbReference type="EMBL" id="JAPCWZ010000003">
    <property type="protein sequence ID" value="KAK8873423.1"/>
    <property type="molecule type" value="Genomic_DNA"/>
</dbReference>
<accession>A0ABR2J6K2</accession>
<dbReference type="Gene3D" id="3.30.800.10">
    <property type="entry name" value="Phosphatidylinositol Phosphate Kinase II Beta"/>
    <property type="match status" value="1"/>
</dbReference>
<dbReference type="PANTHER" id="PTHR23086">
    <property type="entry name" value="PHOSPHATIDYLINOSITOL-4-PHOSPHATE 5-KINASE"/>
    <property type="match status" value="1"/>
</dbReference>
<keyword evidence="1" id="KW-0808">Transferase</keyword>
<dbReference type="InterPro" id="IPR027484">
    <property type="entry name" value="PInositol-4-P-5-kinase_N"/>
</dbReference>
<dbReference type="InterPro" id="IPR027483">
    <property type="entry name" value="PInositol-4-P-4/5-kinase_C_sf"/>
</dbReference>
<dbReference type="SUPFAM" id="SSF56104">
    <property type="entry name" value="SAICAR synthase-like"/>
    <property type="match status" value="1"/>
</dbReference>
<feature type="domain" description="PIPK" evidence="3">
    <location>
        <begin position="1"/>
        <end position="398"/>
    </location>
</feature>